<evidence type="ECO:0000313" key="9">
    <source>
        <dbReference type="EMBL" id="RYP11446.1"/>
    </source>
</evidence>
<dbReference type="PANTHER" id="PTHR30574:SF1">
    <property type="entry name" value="SULPHUR TRANSPORT DOMAIN-CONTAINING PROTEIN"/>
    <property type="match status" value="1"/>
</dbReference>
<feature type="transmembrane region" description="Helical" evidence="8">
    <location>
        <begin position="140"/>
        <end position="163"/>
    </location>
</feature>
<feature type="transmembrane region" description="Helical" evidence="8">
    <location>
        <begin position="307"/>
        <end position="326"/>
    </location>
</feature>
<gene>
    <name evidence="9" type="ORF">DL764_000100</name>
</gene>
<name>A0A4Q4TV80_9PEZI</name>
<feature type="transmembrane region" description="Helical" evidence="8">
    <location>
        <begin position="109"/>
        <end position="134"/>
    </location>
</feature>
<evidence type="ECO:0000256" key="8">
    <source>
        <dbReference type="SAM" id="Phobius"/>
    </source>
</evidence>
<protein>
    <submittedName>
        <fullName evidence="9">Uncharacterized protein</fullName>
    </submittedName>
</protein>
<dbReference type="STRING" id="155417.A0A4Q4TV80"/>
<keyword evidence="10" id="KW-1185">Reference proteome</keyword>
<feature type="transmembrane region" description="Helical" evidence="8">
    <location>
        <begin position="215"/>
        <end position="235"/>
    </location>
</feature>
<organism evidence="9 10">
    <name type="scientific">Monosporascus ibericus</name>
    <dbReference type="NCBI Taxonomy" id="155417"/>
    <lineage>
        <taxon>Eukaryota</taxon>
        <taxon>Fungi</taxon>
        <taxon>Dikarya</taxon>
        <taxon>Ascomycota</taxon>
        <taxon>Pezizomycotina</taxon>
        <taxon>Sordariomycetes</taxon>
        <taxon>Xylariomycetidae</taxon>
        <taxon>Xylariales</taxon>
        <taxon>Xylariales incertae sedis</taxon>
        <taxon>Monosporascus</taxon>
    </lineage>
</organism>
<keyword evidence="2" id="KW-0813">Transport</keyword>
<keyword evidence="3" id="KW-1003">Cell membrane</keyword>
<comment type="caution">
    <text evidence="9">The sequence shown here is derived from an EMBL/GenBank/DDBJ whole genome shotgun (WGS) entry which is preliminary data.</text>
</comment>
<sequence length="365" mass="36899">MELSDFITGAAFGAALRASGVYEPAVIRSQFNVTDWHMAETFLAASGTSVCVLPFLGLDPFGSSVPETQLFANIHRVVVALSQSLSLLSQKPRDYSSVGLFASYDGNILGGLLVGAGMVLSGSCPGTIFVQLGAGTPSGFYSFAGCVLGSVVWSGILAPALEARTRTQIKSNIQPKLSVYEQLGISRATATVGIAAMFAITLSTINLLAPPQTRGLVTPIAGGLMIAGSQLISIITRSKLIGASSSFEEAGKYIWWALGGGNSARGSKSYGTMVLTAGMVAGAALVPLVAPIASGSSTFPRPEGVDINPVGAALGGVLLVIGARMGGGCTSGHGISGISLLSVSSFLSVAAMAAGGVLASMFLGL</sequence>
<feature type="transmembrane region" description="Helical" evidence="8">
    <location>
        <begin position="273"/>
        <end position="295"/>
    </location>
</feature>
<feature type="transmembrane region" description="Helical" evidence="8">
    <location>
        <begin position="184"/>
        <end position="209"/>
    </location>
</feature>
<dbReference type="GO" id="GO:0005886">
    <property type="term" value="C:plasma membrane"/>
    <property type="evidence" value="ECO:0007669"/>
    <property type="project" value="UniProtKB-SubCell"/>
</dbReference>
<evidence type="ECO:0000313" key="10">
    <source>
        <dbReference type="Proteomes" id="UP000293360"/>
    </source>
</evidence>
<evidence type="ECO:0000256" key="5">
    <source>
        <dbReference type="ARBA" id="ARBA00022692"/>
    </source>
</evidence>
<keyword evidence="6 8" id="KW-1133">Transmembrane helix</keyword>
<evidence type="ECO:0000256" key="1">
    <source>
        <dbReference type="ARBA" id="ARBA00004429"/>
    </source>
</evidence>
<keyword evidence="5 8" id="KW-0812">Transmembrane</keyword>
<evidence type="ECO:0000256" key="3">
    <source>
        <dbReference type="ARBA" id="ARBA00022475"/>
    </source>
</evidence>
<comment type="subcellular location">
    <subcellularLocation>
        <location evidence="1">Cell inner membrane</location>
        <topology evidence="1">Multi-pass membrane protein</topology>
    </subcellularLocation>
</comment>
<feature type="transmembrane region" description="Helical" evidence="8">
    <location>
        <begin position="338"/>
        <end position="363"/>
    </location>
</feature>
<keyword evidence="7 8" id="KW-0472">Membrane</keyword>
<dbReference type="AlphaFoldDB" id="A0A4Q4TV80"/>
<reference evidence="9 10" key="1">
    <citation type="submission" date="2018-06" db="EMBL/GenBank/DDBJ databases">
        <title>Complete Genomes of Monosporascus.</title>
        <authorList>
            <person name="Robinson A.J."/>
            <person name="Natvig D.O."/>
        </authorList>
    </citation>
    <scope>NUCLEOTIDE SEQUENCE [LARGE SCALE GENOMIC DNA]</scope>
    <source>
        <strain evidence="9 10">CBS 110550</strain>
    </source>
</reference>
<evidence type="ECO:0000256" key="7">
    <source>
        <dbReference type="ARBA" id="ARBA00023136"/>
    </source>
</evidence>
<keyword evidence="4" id="KW-0997">Cell inner membrane</keyword>
<dbReference type="Proteomes" id="UP000293360">
    <property type="component" value="Unassembled WGS sequence"/>
</dbReference>
<accession>A0A4Q4TV80</accession>
<dbReference type="EMBL" id="QJNU01000002">
    <property type="protein sequence ID" value="RYP11446.1"/>
    <property type="molecule type" value="Genomic_DNA"/>
</dbReference>
<dbReference type="Pfam" id="PF04143">
    <property type="entry name" value="Sulf_transp"/>
    <property type="match status" value="1"/>
</dbReference>
<dbReference type="PANTHER" id="PTHR30574">
    <property type="entry name" value="INNER MEMBRANE PROTEIN YEDE"/>
    <property type="match status" value="1"/>
</dbReference>
<proteinExistence type="predicted"/>
<dbReference type="OrthoDB" id="10254418at2759"/>
<evidence type="ECO:0000256" key="2">
    <source>
        <dbReference type="ARBA" id="ARBA00022448"/>
    </source>
</evidence>
<evidence type="ECO:0000256" key="6">
    <source>
        <dbReference type="ARBA" id="ARBA00022989"/>
    </source>
</evidence>
<evidence type="ECO:0000256" key="4">
    <source>
        <dbReference type="ARBA" id="ARBA00022519"/>
    </source>
</evidence>
<dbReference type="InterPro" id="IPR007272">
    <property type="entry name" value="Sulf_transp_TsuA/YedE"/>
</dbReference>